<organism evidence="2">
    <name type="scientific">marine sediment metagenome</name>
    <dbReference type="NCBI Taxonomy" id="412755"/>
    <lineage>
        <taxon>unclassified sequences</taxon>
        <taxon>metagenomes</taxon>
        <taxon>ecological metagenomes</taxon>
    </lineage>
</organism>
<proteinExistence type="predicted"/>
<dbReference type="Gene3D" id="3.90.1530.10">
    <property type="entry name" value="Conserved hypothetical protein from pyrococcus furiosus pfu- 392566-001, ParB domain"/>
    <property type="match status" value="1"/>
</dbReference>
<comment type="caution">
    <text evidence="2">The sequence shown here is derived from an EMBL/GenBank/DDBJ whole genome shotgun (WGS) entry which is preliminary data.</text>
</comment>
<gene>
    <name evidence="2" type="ORF">LCGC14_1864950</name>
</gene>
<dbReference type="SMART" id="SM00470">
    <property type="entry name" value="ParB"/>
    <property type="match status" value="1"/>
</dbReference>
<dbReference type="Pfam" id="PF02195">
    <property type="entry name" value="ParB_N"/>
    <property type="match status" value="1"/>
</dbReference>
<dbReference type="EMBL" id="LAZR01018930">
    <property type="protein sequence ID" value="KKL94412.1"/>
    <property type="molecule type" value="Genomic_DNA"/>
</dbReference>
<sequence length="241" mass="26694">MIVPAISLQHSVPVDADHVSALMENIKTNGQLAPIIVRRLTHEIIDGFHRVSALQLLGMDAEIVERELTDEEFLAARIVSATQHEEVKVGRAVTWIDEEWANLPFAKQHKSAAAAFSAAGKGKASSEVAAWVEKQSNRWGAATSYIRSHWLYEHKESSQPCDPPEVPTVVKSTVKGDKPLTDPESMPPKLRNVWADAKVFIAESAKIVEKDLTGLPSEHHDMMHDVLSKLLGEAERIRGYL</sequence>
<evidence type="ECO:0000313" key="2">
    <source>
        <dbReference type="EMBL" id="KKL94412.1"/>
    </source>
</evidence>
<dbReference type="InterPro" id="IPR036086">
    <property type="entry name" value="ParB/Sulfiredoxin_sf"/>
</dbReference>
<dbReference type="SUPFAM" id="SSF110849">
    <property type="entry name" value="ParB/Sulfiredoxin"/>
    <property type="match status" value="1"/>
</dbReference>
<feature type="domain" description="ParB-like N-terminal" evidence="1">
    <location>
        <begin position="1"/>
        <end position="82"/>
    </location>
</feature>
<name>A0A0F9J5D6_9ZZZZ</name>
<dbReference type="AlphaFoldDB" id="A0A0F9J5D6"/>
<evidence type="ECO:0000259" key="1">
    <source>
        <dbReference type="SMART" id="SM00470"/>
    </source>
</evidence>
<protein>
    <recommendedName>
        <fullName evidence="1">ParB-like N-terminal domain-containing protein</fullName>
    </recommendedName>
</protein>
<accession>A0A0F9J5D6</accession>
<reference evidence="2" key="1">
    <citation type="journal article" date="2015" name="Nature">
        <title>Complex archaea that bridge the gap between prokaryotes and eukaryotes.</title>
        <authorList>
            <person name="Spang A."/>
            <person name="Saw J.H."/>
            <person name="Jorgensen S.L."/>
            <person name="Zaremba-Niedzwiedzka K."/>
            <person name="Martijn J."/>
            <person name="Lind A.E."/>
            <person name="van Eijk R."/>
            <person name="Schleper C."/>
            <person name="Guy L."/>
            <person name="Ettema T.J."/>
        </authorList>
    </citation>
    <scope>NUCLEOTIDE SEQUENCE</scope>
</reference>
<dbReference type="InterPro" id="IPR003115">
    <property type="entry name" value="ParB_N"/>
</dbReference>